<dbReference type="GO" id="GO:0019789">
    <property type="term" value="F:SUMO transferase activity"/>
    <property type="evidence" value="ECO:0007669"/>
    <property type="project" value="InterPro"/>
</dbReference>
<dbReference type="OMA" id="IICCSDC"/>
<reference evidence="6" key="1">
    <citation type="journal article" date="2012" name="Proc. Natl. Acad. Sci. U.S.A.">
        <title>Antigenic diversity is generated by distinct evolutionary mechanisms in African trypanosome species.</title>
        <authorList>
            <person name="Jackson A.P."/>
            <person name="Berry A."/>
            <person name="Aslett M."/>
            <person name="Allison H.C."/>
            <person name="Burton P."/>
            <person name="Vavrova-Anderson J."/>
            <person name="Brown R."/>
            <person name="Browne H."/>
            <person name="Corton N."/>
            <person name="Hauser H."/>
            <person name="Gamble J."/>
            <person name="Gilderthorp R."/>
            <person name="Marcello L."/>
            <person name="McQuillan J."/>
            <person name="Otto T.D."/>
            <person name="Quail M.A."/>
            <person name="Sanders M.J."/>
            <person name="van Tonder A."/>
            <person name="Ginger M.L."/>
            <person name="Field M.C."/>
            <person name="Barry J.D."/>
            <person name="Hertz-Fowler C."/>
            <person name="Berriman M."/>
        </authorList>
    </citation>
    <scope>NUCLEOTIDE SEQUENCE</scope>
    <source>
        <strain evidence="6">Y486</strain>
    </source>
</reference>
<name>G0UAZ7_TRYVY</name>
<proteinExistence type="predicted"/>
<dbReference type="PANTHER" id="PTHR22663:SF17">
    <property type="entry name" value="RING FINGER PROTEIN NARYA-RELATED"/>
    <property type="match status" value="1"/>
</dbReference>
<keyword evidence="2" id="KW-0479">Metal-binding</keyword>
<feature type="region of interest" description="Disordered" evidence="4">
    <location>
        <begin position="216"/>
        <end position="235"/>
    </location>
</feature>
<feature type="coiled-coil region" evidence="3">
    <location>
        <begin position="111"/>
        <end position="145"/>
    </location>
</feature>
<keyword evidence="2" id="KW-0862">Zinc</keyword>
<dbReference type="VEuPathDB" id="TriTrypDB:TvY486_1104680"/>
<dbReference type="EMBL" id="HE573027">
    <property type="protein sequence ID" value="CCC52984.1"/>
    <property type="molecule type" value="Genomic_DNA"/>
</dbReference>
<accession>G0UAZ7</accession>
<protein>
    <recommendedName>
        <fullName evidence="5">RING-type domain-containing protein</fullName>
    </recommendedName>
</protein>
<keyword evidence="1" id="KW-0469">Meiosis</keyword>
<dbReference type="GO" id="GO:0016925">
    <property type="term" value="P:protein sumoylation"/>
    <property type="evidence" value="ECO:0007669"/>
    <property type="project" value="TreeGrafter"/>
</dbReference>
<dbReference type="PANTHER" id="PTHR22663">
    <property type="entry name" value="RING FINGER PROTEIN NARYA-RELATED"/>
    <property type="match status" value="1"/>
</dbReference>
<dbReference type="InterPro" id="IPR001841">
    <property type="entry name" value="Znf_RING"/>
</dbReference>
<dbReference type="PROSITE" id="PS50089">
    <property type="entry name" value="ZF_RING_2"/>
    <property type="match status" value="1"/>
</dbReference>
<dbReference type="GO" id="GO:0007131">
    <property type="term" value="P:reciprocal meiotic recombination"/>
    <property type="evidence" value="ECO:0007669"/>
    <property type="project" value="InterPro"/>
</dbReference>
<gene>
    <name evidence="6" type="ORF">TVY486_1104680</name>
</gene>
<evidence type="ECO:0000256" key="1">
    <source>
        <dbReference type="ARBA" id="ARBA00023254"/>
    </source>
</evidence>
<keyword evidence="2" id="KW-0863">Zinc-finger</keyword>
<dbReference type="GO" id="GO:0000795">
    <property type="term" value="C:synaptonemal complex"/>
    <property type="evidence" value="ECO:0007669"/>
    <property type="project" value="InterPro"/>
</dbReference>
<organism evidence="6">
    <name type="scientific">Trypanosoma vivax (strain Y486)</name>
    <dbReference type="NCBI Taxonomy" id="1055687"/>
    <lineage>
        <taxon>Eukaryota</taxon>
        <taxon>Discoba</taxon>
        <taxon>Euglenozoa</taxon>
        <taxon>Kinetoplastea</taxon>
        <taxon>Metakinetoplastina</taxon>
        <taxon>Trypanosomatida</taxon>
        <taxon>Trypanosomatidae</taxon>
        <taxon>Trypanosoma</taxon>
        <taxon>Duttonella</taxon>
    </lineage>
</organism>
<dbReference type="AlphaFoldDB" id="G0UAZ7"/>
<feature type="domain" description="RING-type" evidence="5">
    <location>
        <begin position="7"/>
        <end position="44"/>
    </location>
</feature>
<evidence type="ECO:0000256" key="3">
    <source>
        <dbReference type="SAM" id="Coils"/>
    </source>
</evidence>
<evidence type="ECO:0000256" key="4">
    <source>
        <dbReference type="SAM" id="MobiDB-lite"/>
    </source>
</evidence>
<sequence>MPFRPSCIICCSDCDTDGLFTSCQHFLCVRCTTRYPPGQCPRCRKPCRAIKAGPALPRDIADRMAHDPQRLLLLASQGLDFQRRQEQQTIGRLRELVATLNQSNRTMVSQVSAAKVEREKLLATIKQLQEDLLAQQRQQKHHREMPQVGSQGPCDTTAHVSSFQPRMATNFADGRGAMHGWLSSPAPGAVSANSVMPVASGCVATLPVGVVTPLGWGQPKRSREDGPQGPSSVCDPTRFCLATPAITLRNALHGSRDDTPQLRGECAPSRPLQSLLCRPP</sequence>
<evidence type="ECO:0000313" key="6">
    <source>
        <dbReference type="EMBL" id="CCC52984.1"/>
    </source>
</evidence>
<keyword evidence="3" id="KW-0175">Coiled coil</keyword>
<dbReference type="GO" id="GO:0008270">
    <property type="term" value="F:zinc ion binding"/>
    <property type="evidence" value="ECO:0007669"/>
    <property type="project" value="UniProtKB-KW"/>
</dbReference>
<evidence type="ECO:0000259" key="5">
    <source>
        <dbReference type="PROSITE" id="PS50089"/>
    </source>
</evidence>
<evidence type="ECO:0000256" key="2">
    <source>
        <dbReference type="PROSITE-ProRule" id="PRU00175"/>
    </source>
</evidence>
<dbReference type="InterPro" id="IPR042123">
    <property type="entry name" value="Zip3/RNF212-like"/>
</dbReference>
<dbReference type="GO" id="GO:0007129">
    <property type="term" value="P:homologous chromosome pairing at meiosis"/>
    <property type="evidence" value="ECO:0007669"/>
    <property type="project" value="TreeGrafter"/>
</dbReference>